<keyword evidence="3" id="KW-1185">Reference proteome</keyword>
<reference evidence="2" key="1">
    <citation type="submission" date="2022-06" db="EMBL/GenBank/DDBJ databases">
        <title>Complete genome sequence of Streptomyces nigrescens HEK616.</title>
        <authorList>
            <person name="Asamizu S."/>
            <person name="Onaka H."/>
        </authorList>
    </citation>
    <scope>NUCLEOTIDE SEQUENCE</scope>
    <source>
        <strain evidence="2">HEK616</strain>
    </source>
</reference>
<accession>A0ABM7ZWJ6</accession>
<evidence type="ECO:0000256" key="1">
    <source>
        <dbReference type="SAM" id="MobiDB-lite"/>
    </source>
</evidence>
<dbReference type="Proteomes" id="UP001059597">
    <property type="component" value="Chromosome"/>
</dbReference>
<organism evidence="2 3">
    <name type="scientific">Streptomyces nigrescens</name>
    <dbReference type="NCBI Taxonomy" id="1920"/>
    <lineage>
        <taxon>Bacteria</taxon>
        <taxon>Bacillati</taxon>
        <taxon>Actinomycetota</taxon>
        <taxon>Actinomycetes</taxon>
        <taxon>Kitasatosporales</taxon>
        <taxon>Streptomycetaceae</taxon>
        <taxon>Streptomyces</taxon>
    </lineage>
</organism>
<sequence>MVRGRARADAERAAAEAAERLLRAGQLLRKAPTTLDLRAVYRTDQSVNDSAYRARWARGQCAAEPGVAPPNEKRPWKHRLVNRATSRPWDRPRQGGRPPRCRPAALIDVAMSRIAGPRPSLVRQPFQRYETRYLW</sequence>
<evidence type="ECO:0000313" key="2">
    <source>
        <dbReference type="EMBL" id="BDM70735.1"/>
    </source>
</evidence>
<name>A0ABM7ZWJ6_STRNI</name>
<feature type="region of interest" description="Disordered" evidence="1">
    <location>
        <begin position="63"/>
        <end position="101"/>
    </location>
</feature>
<proteinExistence type="predicted"/>
<dbReference type="EMBL" id="AP026073">
    <property type="protein sequence ID" value="BDM70735.1"/>
    <property type="molecule type" value="Genomic_DNA"/>
</dbReference>
<evidence type="ECO:0000313" key="3">
    <source>
        <dbReference type="Proteomes" id="UP001059597"/>
    </source>
</evidence>
<gene>
    <name evidence="2" type="ORF">HEK616_42220</name>
</gene>
<protein>
    <submittedName>
        <fullName evidence="2">Uncharacterized protein</fullName>
    </submittedName>
</protein>
<dbReference type="RefSeq" id="WP_261954434.1">
    <property type="nucleotide sequence ID" value="NZ_AP026073.1"/>
</dbReference>